<sequence>MPADPVPEDLTADPRITLLGPQRTPRIGQVVADLGLAGRRFATITTGWRDREADDALLAEQLGHRCVNLGLWQLMQEVWEADPELAEADRRRRLVHTEMQELYLIGLEQAVEALRRIRQHTPRDPRVVELAVEDVLSIMREMDVRHLERVGDLNHEFYARWEPHHRDAVVTARFHVGRLVADTEAVVVTGGHVGVLLGALHLFNLGPALAAPSDVEPSTPFDRSGGPDLGPAPRLLRPIIAWGAGAMAVTERVLLFYDDPVAAPGVSELLMNGLALTRGVVALPSPRERLLMRDQDRMRMLAARTAPWTALLLEERAQVTLTADGRLPAGARVLGADGLPHDLEGAA</sequence>
<accession>A0ABV5V1H6</accession>
<proteinExistence type="predicted"/>
<protein>
    <submittedName>
        <fullName evidence="1">Uncharacterized protein</fullName>
    </submittedName>
</protein>
<reference evidence="1 2" key="1">
    <citation type="submission" date="2024-09" db="EMBL/GenBank/DDBJ databases">
        <authorList>
            <person name="Sun Q."/>
            <person name="Mori K."/>
        </authorList>
    </citation>
    <scope>NUCLEOTIDE SEQUENCE [LARGE SCALE GENOMIC DNA]</scope>
    <source>
        <strain evidence="1 2">JCM 12763</strain>
    </source>
</reference>
<keyword evidence="2" id="KW-1185">Reference proteome</keyword>
<dbReference type="EMBL" id="JBHMAX010000013">
    <property type="protein sequence ID" value="MFB9731657.1"/>
    <property type="molecule type" value="Genomic_DNA"/>
</dbReference>
<organism evidence="1 2">
    <name type="scientific">Ornithinimicrobium kibberense</name>
    <dbReference type="NCBI Taxonomy" id="282060"/>
    <lineage>
        <taxon>Bacteria</taxon>
        <taxon>Bacillati</taxon>
        <taxon>Actinomycetota</taxon>
        <taxon>Actinomycetes</taxon>
        <taxon>Micrococcales</taxon>
        <taxon>Ornithinimicrobiaceae</taxon>
        <taxon>Ornithinimicrobium</taxon>
    </lineage>
</organism>
<name>A0ABV5V1H6_9MICO</name>
<dbReference type="Proteomes" id="UP001589613">
    <property type="component" value="Unassembled WGS sequence"/>
</dbReference>
<comment type="caution">
    <text evidence="1">The sequence shown here is derived from an EMBL/GenBank/DDBJ whole genome shotgun (WGS) entry which is preliminary data.</text>
</comment>
<gene>
    <name evidence="1" type="ORF">ACFFN0_06355</name>
</gene>
<evidence type="ECO:0000313" key="2">
    <source>
        <dbReference type="Proteomes" id="UP001589613"/>
    </source>
</evidence>
<dbReference type="RefSeq" id="WP_141337593.1">
    <property type="nucleotide sequence ID" value="NZ_JBHMAX010000013.1"/>
</dbReference>
<evidence type="ECO:0000313" key="1">
    <source>
        <dbReference type="EMBL" id="MFB9731657.1"/>
    </source>
</evidence>